<dbReference type="Proteomes" id="UP000031668">
    <property type="component" value="Unassembled WGS sequence"/>
</dbReference>
<dbReference type="AlphaFoldDB" id="A0A0C2NEI9"/>
<name>A0A0C2NEI9_THEKT</name>
<protein>
    <submittedName>
        <fullName evidence="2">Uncharacterized protein</fullName>
    </submittedName>
</protein>
<evidence type="ECO:0000256" key="1">
    <source>
        <dbReference type="SAM" id="Coils"/>
    </source>
</evidence>
<evidence type="ECO:0000313" key="2">
    <source>
        <dbReference type="EMBL" id="KII74770.1"/>
    </source>
</evidence>
<proteinExistence type="predicted"/>
<keyword evidence="3" id="KW-1185">Reference proteome</keyword>
<gene>
    <name evidence="2" type="ORF">RF11_03317</name>
</gene>
<sequence length="100" mass="12019">MKEEESNFRTEMLHSHISDDSFTDVTESVRETLELCTNPECQHYIQYEQLKARYNHLKDKYKKTRLVLKQCQRLYEQVEREKCEEIEKSNSDAVKACNIL</sequence>
<feature type="coiled-coil region" evidence="1">
    <location>
        <begin position="47"/>
        <end position="81"/>
    </location>
</feature>
<dbReference type="EMBL" id="JWZT01000279">
    <property type="protein sequence ID" value="KII74770.1"/>
    <property type="molecule type" value="Genomic_DNA"/>
</dbReference>
<comment type="caution">
    <text evidence="2">The sequence shown here is derived from an EMBL/GenBank/DDBJ whole genome shotgun (WGS) entry which is preliminary data.</text>
</comment>
<keyword evidence="1" id="KW-0175">Coiled coil</keyword>
<organism evidence="2 3">
    <name type="scientific">Thelohanellus kitauei</name>
    <name type="common">Myxosporean</name>
    <dbReference type="NCBI Taxonomy" id="669202"/>
    <lineage>
        <taxon>Eukaryota</taxon>
        <taxon>Metazoa</taxon>
        <taxon>Cnidaria</taxon>
        <taxon>Myxozoa</taxon>
        <taxon>Myxosporea</taxon>
        <taxon>Bivalvulida</taxon>
        <taxon>Platysporina</taxon>
        <taxon>Myxobolidae</taxon>
        <taxon>Thelohanellus</taxon>
    </lineage>
</organism>
<accession>A0A0C2NEI9</accession>
<evidence type="ECO:0000313" key="3">
    <source>
        <dbReference type="Proteomes" id="UP000031668"/>
    </source>
</evidence>
<reference evidence="2 3" key="1">
    <citation type="journal article" date="2014" name="Genome Biol. Evol.">
        <title>The genome of the myxosporean Thelohanellus kitauei shows adaptations to nutrient acquisition within its fish host.</title>
        <authorList>
            <person name="Yang Y."/>
            <person name="Xiong J."/>
            <person name="Zhou Z."/>
            <person name="Huo F."/>
            <person name="Miao W."/>
            <person name="Ran C."/>
            <person name="Liu Y."/>
            <person name="Zhang J."/>
            <person name="Feng J."/>
            <person name="Wang M."/>
            <person name="Wang M."/>
            <person name="Wang L."/>
            <person name="Yao B."/>
        </authorList>
    </citation>
    <scope>NUCLEOTIDE SEQUENCE [LARGE SCALE GENOMIC DNA]</scope>
    <source>
        <strain evidence="2">Wuqing</strain>
    </source>
</reference>